<keyword evidence="2" id="KW-1185">Reference proteome</keyword>
<organism evidence="1 2">
    <name type="scientific">Aspergillus avenaceus</name>
    <dbReference type="NCBI Taxonomy" id="36643"/>
    <lineage>
        <taxon>Eukaryota</taxon>
        <taxon>Fungi</taxon>
        <taxon>Dikarya</taxon>
        <taxon>Ascomycota</taxon>
        <taxon>Pezizomycotina</taxon>
        <taxon>Eurotiomycetes</taxon>
        <taxon>Eurotiomycetidae</taxon>
        <taxon>Eurotiales</taxon>
        <taxon>Aspergillaceae</taxon>
        <taxon>Aspergillus</taxon>
        <taxon>Aspergillus subgen. Circumdati</taxon>
    </lineage>
</organism>
<dbReference type="Proteomes" id="UP000325780">
    <property type="component" value="Unassembled WGS sequence"/>
</dbReference>
<accession>A0A5N6U4J8</accession>
<dbReference type="OrthoDB" id="10490699at2759"/>
<reference evidence="1 2" key="1">
    <citation type="submission" date="2019-04" db="EMBL/GenBank/DDBJ databases">
        <title>Friends and foes A comparative genomics study of 23 Aspergillus species from section Flavi.</title>
        <authorList>
            <consortium name="DOE Joint Genome Institute"/>
            <person name="Kjaerbolling I."/>
            <person name="Vesth T."/>
            <person name="Frisvad J.C."/>
            <person name="Nybo J.L."/>
            <person name="Theobald S."/>
            <person name="Kildgaard S."/>
            <person name="Isbrandt T."/>
            <person name="Kuo A."/>
            <person name="Sato A."/>
            <person name="Lyhne E.K."/>
            <person name="Kogle M.E."/>
            <person name="Wiebenga A."/>
            <person name="Kun R.S."/>
            <person name="Lubbers R.J."/>
            <person name="Makela M.R."/>
            <person name="Barry K."/>
            <person name="Chovatia M."/>
            <person name="Clum A."/>
            <person name="Daum C."/>
            <person name="Haridas S."/>
            <person name="He G."/>
            <person name="LaButti K."/>
            <person name="Lipzen A."/>
            <person name="Mondo S."/>
            <person name="Riley R."/>
            <person name="Salamov A."/>
            <person name="Simmons B.A."/>
            <person name="Magnuson J.K."/>
            <person name="Henrissat B."/>
            <person name="Mortensen U.H."/>
            <person name="Larsen T.O."/>
            <person name="Devries R.P."/>
            <person name="Grigoriev I.V."/>
            <person name="Machida M."/>
            <person name="Baker S.E."/>
            <person name="Andersen M.R."/>
        </authorList>
    </citation>
    <scope>NUCLEOTIDE SEQUENCE [LARGE SCALE GENOMIC DNA]</scope>
    <source>
        <strain evidence="1 2">IBT 18842</strain>
    </source>
</reference>
<sequence>MMNIVVAPIRPSMVTYTVQAKRTTEIYFIPSLCPPCNCVTCANFMKNLRFSSGRNFFERENNKKWEKDKK</sequence>
<proteinExistence type="predicted"/>
<evidence type="ECO:0000313" key="2">
    <source>
        <dbReference type="Proteomes" id="UP000325780"/>
    </source>
</evidence>
<protein>
    <submittedName>
        <fullName evidence="1">Uncharacterized protein</fullName>
    </submittedName>
</protein>
<gene>
    <name evidence="1" type="ORF">BDV25DRAFT_149253</name>
</gene>
<dbReference type="EMBL" id="ML742038">
    <property type="protein sequence ID" value="KAE8153492.1"/>
    <property type="molecule type" value="Genomic_DNA"/>
</dbReference>
<evidence type="ECO:0000313" key="1">
    <source>
        <dbReference type="EMBL" id="KAE8153492.1"/>
    </source>
</evidence>
<name>A0A5N6U4J8_ASPAV</name>
<dbReference type="AlphaFoldDB" id="A0A5N6U4J8"/>